<accession>A0A0A8XWF6</accession>
<reference evidence="1" key="2">
    <citation type="journal article" date="2015" name="Data Brief">
        <title>Shoot transcriptome of the giant reed, Arundo donax.</title>
        <authorList>
            <person name="Barrero R.A."/>
            <person name="Guerrero F.D."/>
            <person name="Moolhuijzen P."/>
            <person name="Goolsby J.A."/>
            <person name="Tidwell J."/>
            <person name="Bellgard S.E."/>
            <person name="Bellgard M.I."/>
        </authorList>
    </citation>
    <scope>NUCLEOTIDE SEQUENCE</scope>
    <source>
        <tissue evidence="1">Shoot tissue taken approximately 20 cm above the soil surface</tissue>
    </source>
</reference>
<proteinExistence type="predicted"/>
<protein>
    <submittedName>
        <fullName evidence="1">Uncharacterized protein</fullName>
    </submittedName>
</protein>
<dbReference type="AlphaFoldDB" id="A0A0A8XWF6"/>
<dbReference type="EMBL" id="GBRH01280822">
    <property type="protein sequence ID" value="JAD17073.1"/>
    <property type="molecule type" value="Transcribed_RNA"/>
</dbReference>
<evidence type="ECO:0000313" key="1">
    <source>
        <dbReference type="EMBL" id="JAD17073.1"/>
    </source>
</evidence>
<sequence>MLLWISGELKISEHKVEQLTMYHRVEQVSPDEHDFYSRVIK</sequence>
<reference evidence="1" key="1">
    <citation type="submission" date="2014-09" db="EMBL/GenBank/DDBJ databases">
        <authorList>
            <person name="Magalhaes I.L.F."/>
            <person name="Oliveira U."/>
            <person name="Santos F.R."/>
            <person name="Vidigal T.H.D.A."/>
            <person name="Brescovit A.D."/>
            <person name="Santos A.J."/>
        </authorList>
    </citation>
    <scope>NUCLEOTIDE SEQUENCE</scope>
    <source>
        <tissue evidence="1">Shoot tissue taken approximately 20 cm above the soil surface</tissue>
    </source>
</reference>
<organism evidence="1">
    <name type="scientific">Arundo donax</name>
    <name type="common">Giant reed</name>
    <name type="synonym">Donax arundinaceus</name>
    <dbReference type="NCBI Taxonomy" id="35708"/>
    <lineage>
        <taxon>Eukaryota</taxon>
        <taxon>Viridiplantae</taxon>
        <taxon>Streptophyta</taxon>
        <taxon>Embryophyta</taxon>
        <taxon>Tracheophyta</taxon>
        <taxon>Spermatophyta</taxon>
        <taxon>Magnoliopsida</taxon>
        <taxon>Liliopsida</taxon>
        <taxon>Poales</taxon>
        <taxon>Poaceae</taxon>
        <taxon>PACMAD clade</taxon>
        <taxon>Arundinoideae</taxon>
        <taxon>Arundineae</taxon>
        <taxon>Arundo</taxon>
    </lineage>
</organism>
<name>A0A0A8XWF6_ARUDO</name>